<dbReference type="SUPFAM" id="SSF46894">
    <property type="entry name" value="C-terminal effector domain of the bipartite response regulators"/>
    <property type="match status" value="1"/>
</dbReference>
<dbReference type="InterPro" id="IPR016032">
    <property type="entry name" value="Sig_transdc_resp-reg_C-effctor"/>
</dbReference>
<feature type="domain" description="OmpR/PhoB-type" evidence="7">
    <location>
        <begin position="133"/>
        <end position="231"/>
    </location>
</feature>
<keyword evidence="1 4" id="KW-0597">Phosphoprotein</keyword>
<dbReference type="GO" id="GO:0000156">
    <property type="term" value="F:phosphorelay response regulator activity"/>
    <property type="evidence" value="ECO:0007669"/>
    <property type="project" value="TreeGrafter"/>
</dbReference>
<proteinExistence type="predicted"/>
<dbReference type="GO" id="GO:0005829">
    <property type="term" value="C:cytosol"/>
    <property type="evidence" value="ECO:0007669"/>
    <property type="project" value="TreeGrafter"/>
</dbReference>
<keyword evidence="3 5" id="KW-0238">DNA-binding</keyword>
<name>A0A1G5WJ62_9HYPH</name>
<dbReference type="CDD" id="cd00383">
    <property type="entry name" value="trans_reg_C"/>
    <property type="match status" value="1"/>
</dbReference>
<keyword evidence="2" id="KW-0902">Two-component regulatory system</keyword>
<dbReference type="Gene3D" id="1.10.10.10">
    <property type="entry name" value="Winged helix-like DNA-binding domain superfamily/Winged helix DNA-binding domain"/>
    <property type="match status" value="1"/>
</dbReference>
<dbReference type="InterPro" id="IPR001789">
    <property type="entry name" value="Sig_transdc_resp-reg_receiver"/>
</dbReference>
<evidence type="ECO:0000313" key="9">
    <source>
        <dbReference type="Proteomes" id="UP000198588"/>
    </source>
</evidence>
<gene>
    <name evidence="8" type="ORF">SAMN02927914_01375</name>
</gene>
<evidence type="ECO:0000256" key="4">
    <source>
        <dbReference type="PROSITE-ProRule" id="PRU00169"/>
    </source>
</evidence>
<accession>A0A1G5WJ62</accession>
<dbReference type="Proteomes" id="UP000198588">
    <property type="component" value="Unassembled WGS sequence"/>
</dbReference>
<dbReference type="PROSITE" id="PS50110">
    <property type="entry name" value="RESPONSE_REGULATORY"/>
    <property type="match status" value="1"/>
</dbReference>
<sequence length="238" mass="26248">MRPCILVCSADASYYLLISYILENEGFSCLPARDCATALELLLQQSFAAVLLDCNDNLCCGPDAIDRMCQASKERSIPLVAVLPAGNEGRYLELLKAGVTHIFVSPHPPAQIVHVLRQLAAMGEQLVPPGLGETGLIWGKLELFPRQHRVRYDGNDVVLGPIQFKLLATMMLEPGRIFSRDEFIHAAWPPNIHVEPRTVDVHMGRLRDALRKAAGRDVIRTVRAAGYGLENPLEQMGA</sequence>
<dbReference type="RefSeq" id="WP_208604594.1">
    <property type="nucleotide sequence ID" value="NZ_FMXM01000004.1"/>
</dbReference>
<evidence type="ECO:0000256" key="1">
    <source>
        <dbReference type="ARBA" id="ARBA00022553"/>
    </source>
</evidence>
<dbReference type="InterPro" id="IPR036388">
    <property type="entry name" value="WH-like_DNA-bd_sf"/>
</dbReference>
<dbReference type="EMBL" id="FMXM01000004">
    <property type="protein sequence ID" value="SDA58052.1"/>
    <property type="molecule type" value="Genomic_DNA"/>
</dbReference>
<protein>
    <submittedName>
        <fullName evidence="8">Two-component system, OmpR family, phosphate regulon response regulator PhoB</fullName>
    </submittedName>
</protein>
<dbReference type="STRING" id="1165689.SAMN02927914_01375"/>
<dbReference type="Gene3D" id="3.40.50.2300">
    <property type="match status" value="1"/>
</dbReference>
<dbReference type="SMART" id="SM00862">
    <property type="entry name" value="Trans_reg_C"/>
    <property type="match status" value="1"/>
</dbReference>
<evidence type="ECO:0000259" key="6">
    <source>
        <dbReference type="PROSITE" id="PS50110"/>
    </source>
</evidence>
<dbReference type="GO" id="GO:0032993">
    <property type="term" value="C:protein-DNA complex"/>
    <property type="evidence" value="ECO:0007669"/>
    <property type="project" value="TreeGrafter"/>
</dbReference>
<dbReference type="PANTHER" id="PTHR48111">
    <property type="entry name" value="REGULATOR OF RPOS"/>
    <property type="match status" value="1"/>
</dbReference>
<dbReference type="InterPro" id="IPR001867">
    <property type="entry name" value="OmpR/PhoB-type_DNA-bd"/>
</dbReference>
<organism evidence="8 9">
    <name type="scientific">Mesorhizobium qingshengii</name>
    <dbReference type="NCBI Taxonomy" id="1165689"/>
    <lineage>
        <taxon>Bacteria</taxon>
        <taxon>Pseudomonadati</taxon>
        <taxon>Pseudomonadota</taxon>
        <taxon>Alphaproteobacteria</taxon>
        <taxon>Hyphomicrobiales</taxon>
        <taxon>Phyllobacteriaceae</taxon>
        <taxon>Mesorhizobium</taxon>
    </lineage>
</organism>
<reference evidence="8 9" key="1">
    <citation type="submission" date="2016-10" db="EMBL/GenBank/DDBJ databases">
        <authorList>
            <person name="de Groot N.N."/>
        </authorList>
    </citation>
    <scope>NUCLEOTIDE SEQUENCE [LARGE SCALE GENOMIC DNA]</scope>
    <source>
        <strain evidence="8 9">CGMCC 1.12097</strain>
    </source>
</reference>
<feature type="DNA-binding region" description="OmpR/PhoB-type" evidence="5">
    <location>
        <begin position="133"/>
        <end position="231"/>
    </location>
</feature>
<feature type="domain" description="Response regulatory" evidence="6">
    <location>
        <begin position="4"/>
        <end position="120"/>
    </location>
</feature>
<evidence type="ECO:0000313" key="8">
    <source>
        <dbReference type="EMBL" id="SDA58052.1"/>
    </source>
</evidence>
<dbReference type="SUPFAM" id="SSF52172">
    <property type="entry name" value="CheY-like"/>
    <property type="match status" value="1"/>
</dbReference>
<evidence type="ECO:0000256" key="5">
    <source>
        <dbReference type="PROSITE-ProRule" id="PRU01091"/>
    </source>
</evidence>
<dbReference type="PANTHER" id="PTHR48111:SF40">
    <property type="entry name" value="PHOSPHATE REGULON TRANSCRIPTIONAL REGULATORY PROTEIN PHOB"/>
    <property type="match status" value="1"/>
</dbReference>
<dbReference type="PROSITE" id="PS51755">
    <property type="entry name" value="OMPR_PHOB"/>
    <property type="match status" value="1"/>
</dbReference>
<dbReference type="InterPro" id="IPR011006">
    <property type="entry name" value="CheY-like_superfamily"/>
</dbReference>
<feature type="modified residue" description="4-aspartylphosphate" evidence="4">
    <location>
        <position position="53"/>
    </location>
</feature>
<dbReference type="AlphaFoldDB" id="A0A1G5WJ62"/>
<dbReference type="Pfam" id="PF00486">
    <property type="entry name" value="Trans_reg_C"/>
    <property type="match status" value="1"/>
</dbReference>
<dbReference type="GO" id="GO:0006355">
    <property type="term" value="P:regulation of DNA-templated transcription"/>
    <property type="evidence" value="ECO:0007669"/>
    <property type="project" value="InterPro"/>
</dbReference>
<evidence type="ECO:0000256" key="3">
    <source>
        <dbReference type="ARBA" id="ARBA00023125"/>
    </source>
</evidence>
<evidence type="ECO:0000259" key="7">
    <source>
        <dbReference type="PROSITE" id="PS51755"/>
    </source>
</evidence>
<dbReference type="GO" id="GO:0000976">
    <property type="term" value="F:transcription cis-regulatory region binding"/>
    <property type="evidence" value="ECO:0007669"/>
    <property type="project" value="TreeGrafter"/>
</dbReference>
<evidence type="ECO:0000256" key="2">
    <source>
        <dbReference type="ARBA" id="ARBA00023012"/>
    </source>
</evidence>
<dbReference type="InterPro" id="IPR039420">
    <property type="entry name" value="WalR-like"/>
</dbReference>